<evidence type="ECO:0000259" key="1">
    <source>
        <dbReference type="PROSITE" id="PS50943"/>
    </source>
</evidence>
<dbReference type="GO" id="GO:0003677">
    <property type="term" value="F:DNA binding"/>
    <property type="evidence" value="ECO:0007669"/>
    <property type="project" value="InterPro"/>
</dbReference>
<dbReference type="STRING" id="768710.DesyoDRAFT_1056"/>
<dbReference type="Gene3D" id="1.10.260.40">
    <property type="entry name" value="lambda repressor-like DNA-binding domains"/>
    <property type="match status" value="1"/>
</dbReference>
<dbReference type="RefSeq" id="WP_007780327.1">
    <property type="nucleotide sequence ID" value="NZ_CM001441.1"/>
</dbReference>
<dbReference type="OrthoDB" id="9802364at2"/>
<name>H5Y229_9FIRM</name>
<dbReference type="InterPro" id="IPR050077">
    <property type="entry name" value="LexA_repressor"/>
</dbReference>
<dbReference type="HOGENOM" id="CLU_066192_1_1_9"/>
<dbReference type="CDD" id="cd00093">
    <property type="entry name" value="HTH_XRE"/>
    <property type="match status" value="1"/>
</dbReference>
<dbReference type="SUPFAM" id="SSF47413">
    <property type="entry name" value="lambda repressor-like DNA-binding domains"/>
    <property type="match status" value="1"/>
</dbReference>
<dbReference type="Gene3D" id="2.10.109.10">
    <property type="entry name" value="Umud Fragment, subunit A"/>
    <property type="match status" value="1"/>
</dbReference>
<dbReference type="InterPro" id="IPR036286">
    <property type="entry name" value="LexA/Signal_pep-like_sf"/>
</dbReference>
<evidence type="ECO:0000313" key="3">
    <source>
        <dbReference type="Proteomes" id="UP000005104"/>
    </source>
</evidence>
<dbReference type="CDD" id="cd06529">
    <property type="entry name" value="S24_LexA-like"/>
    <property type="match status" value="1"/>
</dbReference>
<accession>H5Y229</accession>
<dbReference type="PROSITE" id="PS50943">
    <property type="entry name" value="HTH_CROC1"/>
    <property type="match status" value="1"/>
</dbReference>
<dbReference type="PANTHER" id="PTHR33516">
    <property type="entry name" value="LEXA REPRESSOR"/>
    <property type="match status" value="1"/>
</dbReference>
<organism evidence="2 3">
    <name type="scientific">Desulfosporosinus youngiae DSM 17734</name>
    <dbReference type="NCBI Taxonomy" id="768710"/>
    <lineage>
        <taxon>Bacteria</taxon>
        <taxon>Bacillati</taxon>
        <taxon>Bacillota</taxon>
        <taxon>Clostridia</taxon>
        <taxon>Eubacteriales</taxon>
        <taxon>Desulfitobacteriaceae</taxon>
        <taxon>Desulfosporosinus</taxon>
    </lineage>
</organism>
<gene>
    <name evidence="2" type="ORF">DesyoDRAFT_1056</name>
</gene>
<dbReference type="MEROPS" id="S24.001"/>
<dbReference type="InterPro" id="IPR010982">
    <property type="entry name" value="Lambda_DNA-bd_dom_sf"/>
</dbReference>
<dbReference type="eggNOG" id="COG1974">
    <property type="taxonomic scope" value="Bacteria"/>
</dbReference>
<sequence>MSGYFNKDLFGQRLLEIMKDNNDTTYSLAEYLHLSPSAISRYTTGDMAPKIPTVQAIAEKYGVRPSWLMGIAGESKYPEAKEVVKKIPILGTIAAGVPITAQEDIEGYEFVSENLDVDFCLRVKGDSMTGAYIFDGSIVFIRQQPDVETGEIAAVLVDGENATLKRVYKMNGAVILRAENPSYPDQIYTKKEMKEVRILGKAIRYISEVR</sequence>
<evidence type="ECO:0000313" key="2">
    <source>
        <dbReference type="EMBL" id="EHQ88227.1"/>
    </source>
</evidence>
<dbReference type="SUPFAM" id="SSF51306">
    <property type="entry name" value="LexA/Signal peptidase"/>
    <property type="match status" value="1"/>
</dbReference>
<dbReference type="AlphaFoldDB" id="H5Y229"/>
<keyword evidence="3" id="KW-1185">Reference proteome</keyword>
<dbReference type="Proteomes" id="UP000005104">
    <property type="component" value="Chromosome"/>
</dbReference>
<dbReference type="PANTHER" id="PTHR33516:SF2">
    <property type="entry name" value="LEXA REPRESSOR-RELATED"/>
    <property type="match status" value="1"/>
</dbReference>
<protein>
    <submittedName>
        <fullName evidence="2">SOS response transcriptional repressor, RecA-mediated autopeptidase</fullName>
    </submittedName>
</protein>
<reference evidence="2 3" key="1">
    <citation type="submission" date="2011-11" db="EMBL/GenBank/DDBJ databases">
        <title>The Noncontiguous Finished genome of Desulfosporosinus youngiae DSM 17734.</title>
        <authorList>
            <consortium name="US DOE Joint Genome Institute (JGI-PGF)"/>
            <person name="Lucas S."/>
            <person name="Han J."/>
            <person name="Lapidus A."/>
            <person name="Cheng J.-F."/>
            <person name="Goodwin L."/>
            <person name="Pitluck S."/>
            <person name="Peters L."/>
            <person name="Ovchinnikova G."/>
            <person name="Lu M."/>
            <person name="Land M.L."/>
            <person name="Hauser L."/>
            <person name="Pester M."/>
            <person name="Spring S."/>
            <person name="Ollivier B."/>
            <person name="Rattei T."/>
            <person name="Klenk H.-P."/>
            <person name="Wagner M."/>
            <person name="Loy A."/>
            <person name="Woyke T.J."/>
        </authorList>
    </citation>
    <scope>NUCLEOTIDE SEQUENCE [LARGE SCALE GENOMIC DNA]</scope>
    <source>
        <strain evidence="2 3">DSM 17734</strain>
    </source>
</reference>
<dbReference type="SMART" id="SM00530">
    <property type="entry name" value="HTH_XRE"/>
    <property type="match status" value="1"/>
</dbReference>
<dbReference type="Pfam" id="PF01381">
    <property type="entry name" value="HTH_3"/>
    <property type="match status" value="1"/>
</dbReference>
<feature type="domain" description="HTH cro/C1-type" evidence="1">
    <location>
        <begin position="14"/>
        <end position="68"/>
    </location>
</feature>
<proteinExistence type="predicted"/>
<dbReference type="Pfam" id="PF00717">
    <property type="entry name" value="Peptidase_S24"/>
    <property type="match status" value="1"/>
</dbReference>
<dbReference type="InterPro" id="IPR001387">
    <property type="entry name" value="Cro/C1-type_HTH"/>
</dbReference>
<dbReference type="EMBL" id="CM001441">
    <property type="protein sequence ID" value="EHQ88227.1"/>
    <property type="molecule type" value="Genomic_DNA"/>
</dbReference>
<dbReference type="InterPro" id="IPR015927">
    <property type="entry name" value="Peptidase_S24_S26A/B/C"/>
</dbReference>
<dbReference type="InterPro" id="IPR039418">
    <property type="entry name" value="LexA-like"/>
</dbReference>